<evidence type="ECO:0000259" key="8">
    <source>
        <dbReference type="Pfam" id="PF13382"/>
    </source>
</evidence>
<feature type="domain" description="Amidohydrolase-related" evidence="7">
    <location>
        <begin position="43"/>
        <end position="320"/>
    </location>
</feature>
<evidence type="ECO:0000256" key="4">
    <source>
        <dbReference type="ARBA" id="ARBA00023211"/>
    </source>
</evidence>
<feature type="domain" description="Adenine deaminase C-terminal" evidence="8">
    <location>
        <begin position="371"/>
        <end position="535"/>
    </location>
</feature>
<dbReference type="CDD" id="cd01295">
    <property type="entry name" value="AdeC"/>
    <property type="match status" value="1"/>
</dbReference>
<evidence type="ECO:0000256" key="5">
    <source>
        <dbReference type="ARBA" id="ARBA00047720"/>
    </source>
</evidence>
<dbReference type="GO" id="GO:0006146">
    <property type="term" value="P:adenine catabolic process"/>
    <property type="evidence" value="ECO:0007669"/>
    <property type="project" value="InterPro"/>
</dbReference>
<name>D6YUS7_WADCW</name>
<organism evidence="9 10">
    <name type="scientific">Waddlia chondrophila (strain ATCC VR-1470 / WSU 86-1044)</name>
    <dbReference type="NCBI Taxonomy" id="716544"/>
    <lineage>
        <taxon>Bacteria</taxon>
        <taxon>Pseudomonadati</taxon>
        <taxon>Chlamydiota</taxon>
        <taxon>Chlamydiia</taxon>
        <taxon>Parachlamydiales</taxon>
        <taxon>Waddliaceae</taxon>
        <taxon>Waddlia</taxon>
    </lineage>
</organism>
<dbReference type="HOGENOM" id="CLU_027935_0_0_0"/>
<dbReference type="PANTHER" id="PTHR11113:SF2">
    <property type="entry name" value="ADENINE DEAMINASE"/>
    <property type="match status" value="1"/>
</dbReference>
<dbReference type="NCBIfam" id="TIGR01178">
    <property type="entry name" value="ade"/>
    <property type="match status" value="1"/>
</dbReference>
<dbReference type="GO" id="GO:0000034">
    <property type="term" value="F:adenine deaminase activity"/>
    <property type="evidence" value="ECO:0007669"/>
    <property type="project" value="UniProtKB-UniRule"/>
</dbReference>
<evidence type="ECO:0000313" key="9">
    <source>
        <dbReference type="EMBL" id="ADI37888.1"/>
    </source>
</evidence>
<dbReference type="STRING" id="716544.wcw_0517"/>
<evidence type="ECO:0000259" key="7">
    <source>
        <dbReference type="Pfam" id="PF01979"/>
    </source>
</evidence>
<dbReference type="OrthoDB" id="9775607at2"/>
<evidence type="ECO:0000256" key="3">
    <source>
        <dbReference type="ARBA" id="ARBA00022801"/>
    </source>
</evidence>
<comment type="cofactor">
    <cofactor evidence="6">
        <name>Mn(2+)</name>
        <dbReference type="ChEBI" id="CHEBI:29035"/>
    </cofactor>
</comment>
<dbReference type="eggNOG" id="COG1001">
    <property type="taxonomic scope" value="Bacteria"/>
</dbReference>
<evidence type="ECO:0000256" key="1">
    <source>
        <dbReference type="ARBA" id="ARBA00006773"/>
    </source>
</evidence>
<dbReference type="Pfam" id="PF01979">
    <property type="entry name" value="Amidohydro_1"/>
    <property type="match status" value="1"/>
</dbReference>
<dbReference type="SUPFAM" id="SSF51556">
    <property type="entry name" value="Metallo-dependent hydrolases"/>
    <property type="match status" value="1"/>
</dbReference>
<keyword evidence="3 6" id="KW-0378">Hydrolase</keyword>
<proteinExistence type="inferred from homology"/>
<sequence length="542" mass="58863">MTNLSISGQIVDLFAKRIFPGEITLADGRIASISEKEKAPDQYILPGFIDAHIHIESSMLIPSEFARIAVLHGTVGTISDPHEIANVAGMEGIRFMLENGSKVPFHFHFGAPSCVPATSFETAGASITADDIHTLFEKDRLKYLSEMMNFPGVLHQDPEVMQKIAVAQSFGFPIDGHSPGLKKDQAKAYINAGISTDHECFTLEEALGKILYGMKILIREGSAAKNFQALHPLIKSHPDRIMFCSDDKHPDELIEGHINLIVKRSIELGYDLMDVLRAACIHPVEHYRMNVGLLRLNDSADFIVLEDLETFNVKSTFIQGIQVASEGKSLIDSVAVSPINRFACSLKKENAFKIAAKGENIHVIQAVQGELVTGKLILPACIEKGEYISDVDKDVLKLVVVNRYQDAPPAIAFVQGLGLKSGALASSIAHDSHNIVAVGVDDQSLCRAINAVIESKGGVAAANDQIECVPLPVAGLMSDKDGWQVAADYARIKKLSHSLGSKLHDPLMTLSFLALLVIPSLKLSDLGLFDAETFQFIPLEAS</sequence>
<dbReference type="InterPro" id="IPR006679">
    <property type="entry name" value="Adenine_deam"/>
</dbReference>
<gene>
    <name evidence="9" type="primary">adeC</name>
    <name evidence="6" type="synonym">ade</name>
    <name evidence="9" type="ordered locus">wcw_0517</name>
</gene>
<dbReference type="PANTHER" id="PTHR11113">
    <property type="entry name" value="N-ACETYLGLUCOSAMINE-6-PHOSPHATE DEACETYLASE"/>
    <property type="match status" value="1"/>
</dbReference>
<dbReference type="RefSeq" id="WP_013181614.1">
    <property type="nucleotide sequence ID" value="NC_014225.1"/>
</dbReference>
<dbReference type="HAMAP" id="MF_01518">
    <property type="entry name" value="Adenine_deamin"/>
    <property type="match status" value="1"/>
</dbReference>
<keyword evidence="10" id="KW-1185">Reference proteome</keyword>
<dbReference type="EMBL" id="CP001928">
    <property type="protein sequence ID" value="ADI37888.1"/>
    <property type="molecule type" value="Genomic_DNA"/>
</dbReference>
<dbReference type="EC" id="3.5.4.2" evidence="2 6"/>
<evidence type="ECO:0000256" key="2">
    <source>
        <dbReference type="ARBA" id="ARBA00012782"/>
    </source>
</evidence>
<comment type="catalytic activity">
    <reaction evidence="5 6">
        <text>adenine + H2O + H(+) = hypoxanthine + NH4(+)</text>
        <dbReference type="Rhea" id="RHEA:23688"/>
        <dbReference type="ChEBI" id="CHEBI:15377"/>
        <dbReference type="ChEBI" id="CHEBI:15378"/>
        <dbReference type="ChEBI" id="CHEBI:16708"/>
        <dbReference type="ChEBI" id="CHEBI:17368"/>
        <dbReference type="ChEBI" id="CHEBI:28938"/>
        <dbReference type="EC" id="3.5.4.2"/>
    </reaction>
</comment>
<dbReference type="InterPro" id="IPR032466">
    <property type="entry name" value="Metal_Hydrolase"/>
</dbReference>
<evidence type="ECO:0000256" key="6">
    <source>
        <dbReference type="HAMAP-Rule" id="MF_01518"/>
    </source>
</evidence>
<dbReference type="InterPro" id="IPR006680">
    <property type="entry name" value="Amidohydro-rel"/>
</dbReference>
<protein>
    <recommendedName>
        <fullName evidence="2 6">Adenine deaminase</fullName>
        <shortName evidence="6">Adenase</shortName>
        <shortName evidence="6">Adenine aminase</shortName>
        <ecNumber evidence="2 6">3.5.4.2</ecNumber>
    </recommendedName>
</protein>
<reference evidence="9 10" key="1">
    <citation type="journal article" date="2010" name="PLoS ONE">
        <title>The Waddlia genome: a window into chlamydial biology.</title>
        <authorList>
            <person name="Bertelli C."/>
            <person name="Collyn F."/>
            <person name="Croxatto A."/>
            <person name="Ruckert C."/>
            <person name="Polkinghorne A."/>
            <person name="Kebbi-Beghdadi C."/>
            <person name="Goesmann A."/>
            <person name="Vaughan L."/>
            <person name="Greub G."/>
        </authorList>
    </citation>
    <scope>NUCLEOTIDE SEQUENCE [LARGE SCALE GENOMIC DNA]</scope>
    <source>
        <strain evidence="10">ATCC VR-1470 / WSU 86-1044</strain>
    </source>
</reference>
<dbReference type="Gene3D" id="2.30.40.10">
    <property type="entry name" value="Urease, subunit C, domain 1"/>
    <property type="match status" value="1"/>
</dbReference>
<dbReference type="Pfam" id="PF13382">
    <property type="entry name" value="Adenine_deam_C"/>
    <property type="match status" value="1"/>
</dbReference>
<dbReference type="Gene3D" id="3.20.20.140">
    <property type="entry name" value="Metal-dependent hydrolases"/>
    <property type="match status" value="1"/>
</dbReference>
<accession>D6YUS7</accession>
<dbReference type="KEGG" id="wch:wcw_0517"/>
<dbReference type="Proteomes" id="UP000001505">
    <property type="component" value="Chromosome"/>
</dbReference>
<comment type="similarity">
    <text evidence="1 6">Belongs to the metallo-dependent hydrolases superfamily. Adenine deaminase family.</text>
</comment>
<keyword evidence="4 6" id="KW-0464">Manganese</keyword>
<dbReference type="AlphaFoldDB" id="D6YUS7"/>
<dbReference type="InterPro" id="IPR026912">
    <property type="entry name" value="Adenine_deam_C"/>
</dbReference>
<dbReference type="InterPro" id="IPR011059">
    <property type="entry name" value="Metal-dep_hydrolase_composite"/>
</dbReference>
<dbReference type="SUPFAM" id="SSF51338">
    <property type="entry name" value="Composite domain of metallo-dependent hydrolases"/>
    <property type="match status" value="1"/>
</dbReference>
<evidence type="ECO:0000313" key="10">
    <source>
        <dbReference type="Proteomes" id="UP000001505"/>
    </source>
</evidence>